<dbReference type="Pfam" id="PF13450">
    <property type="entry name" value="NAD_binding_8"/>
    <property type="match status" value="1"/>
</dbReference>
<dbReference type="RefSeq" id="XP_016625927.1">
    <property type="nucleotide sequence ID" value="XM_016758678.1"/>
</dbReference>
<comment type="cofactor">
    <cofactor evidence="1">
        <name>FAD</name>
        <dbReference type="ChEBI" id="CHEBI:57692"/>
    </cofactor>
</comment>
<accession>A0A0D2I0K8</accession>
<dbReference type="Proteomes" id="UP000053789">
    <property type="component" value="Unassembled WGS sequence"/>
</dbReference>
<evidence type="ECO:0000256" key="2">
    <source>
        <dbReference type="ARBA" id="ARBA00010139"/>
    </source>
</evidence>
<protein>
    <recommendedName>
        <fullName evidence="5">L-ornithine N(5)-oxygenase</fullName>
    </recommendedName>
</protein>
<evidence type="ECO:0000313" key="4">
    <source>
        <dbReference type="Proteomes" id="UP000053789"/>
    </source>
</evidence>
<dbReference type="InterPro" id="IPR036188">
    <property type="entry name" value="FAD/NAD-bd_sf"/>
</dbReference>
<dbReference type="VEuPathDB" id="FungiDB:Z519_00921"/>
<dbReference type="GeneID" id="27693849"/>
<dbReference type="AlphaFoldDB" id="A0A0D2I0K8"/>
<reference evidence="3" key="1">
    <citation type="submission" date="2015-01" db="EMBL/GenBank/DDBJ databases">
        <title>The Genome Sequence of Cladophialophora bantiana CBS 173.52.</title>
        <authorList>
            <consortium name="The Broad Institute Genomics Platform"/>
            <person name="Cuomo C."/>
            <person name="de Hoog S."/>
            <person name="Gorbushina A."/>
            <person name="Stielow B."/>
            <person name="Teixiera M."/>
            <person name="Abouelleil A."/>
            <person name="Chapman S.B."/>
            <person name="Priest M."/>
            <person name="Young S.K."/>
            <person name="Wortman J."/>
            <person name="Nusbaum C."/>
            <person name="Birren B."/>
        </authorList>
    </citation>
    <scope>NUCLEOTIDE SEQUENCE [LARGE SCALE GENOMIC DNA]</scope>
    <source>
        <strain evidence="3">CBS 173.52</strain>
    </source>
</reference>
<dbReference type="HOGENOM" id="CLU_006937_6_1_1"/>
<evidence type="ECO:0008006" key="5">
    <source>
        <dbReference type="Google" id="ProtNLM"/>
    </source>
</evidence>
<dbReference type="EMBL" id="KN846980">
    <property type="protein sequence ID" value="KIW99258.1"/>
    <property type="molecule type" value="Genomic_DNA"/>
</dbReference>
<proteinExistence type="inferred from homology"/>
<dbReference type="PANTHER" id="PTHR42877:SF4">
    <property type="entry name" value="FAD_NAD(P)-BINDING DOMAIN-CONTAINING PROTEIN-RELATED"/>
    <property type="match status" value="1"/>
</dbReference>
<dbReference type="InterPro" id="IPR051209">
    <property type="entry name" value="FAD-bind_Monooxygenase_sf"/>
</dbReference>
<sequence length="576" mass="65230">MAISQGTTLDYVSEIPAASAGVNGNHVVHNEFQYPKHVLGQPRPLRIIIIGAGIAGIAGVKLFRERFEGLPVSLTIYEKNADVGGTWLENRYPGCACDVPAYGYTFSWEGNRNWSRAYVTAPEICEYYQGRARAYGVYEYLRVNHRVVGAVWDKKQGIWDLGVEDLSQSRMFTDHAEVVINATGFLNRWKWPDIRGLDTYQGHKIHSARWDDSFDFTGKKVAVIGNGSSAIQIVPILRSVVCHLVSFNRSPTWITPEFGQEFAPEGREQLFTEEQKSAWASDPKGFVEYRKRVETTMNQVFDLFYKESQMQEDAMQHFRNNMTERLGKKAYLADKLVPNFSVGCRRVTPGHNYLESLAADNVTIETGHISKITPDGFEMEDGTQYTDIDAIVCATGFDTSFRPAFPVVGEQQDLREVWNDEPKSYLSVGAAGFPNFFFVTGPNCPLANGTFVPCLERTMCYIFELVAKMQRQGIKSVSPKHEAVDDFHEYKDSLMKDLVWTSGCRSWYKNGQVDGKVWGPWPGSALHFLEVMAEPRWEDWDIKYTTDNRFSYFGNGKTSREEQGGDLGYYVRQPGA</sequence>
<gene>
    <name evidence="3" type="ORF">Z519_00921</name>
</gene>
<keyword evidence="4" id="KW-1185">Reference proteome</keyword>
<dbReference type="OrthoDB" id="74360at2759"/>
<dbReference type="PANTHER" id="PTHR42877">
    <property type="entry name" value="L-ORNITHINE N(5)-MONOOXYGENASE-RELATED"/>
    <property type="match status" value="1"/>
</dbReference>
<name>A0A0D2I0K8_CLAB1</name>
<organism evidence="3 4">
    <name type="scientific">Cladophialophora bantiana (strain ATCC 10958 / CBS 173.52 / CDC B-1940 / NIH 8579)</name>
    <name type="common">Xylohypha bantiana</name>
    <dbReference type="NCBI Taxonomy" id="1442370"/>
    <lineage>
        <taxon>Eukaryota</taxon>
        <taxon>Fungi</taxon>
        <taxon>Dikarya</taxon>
        <taxon>Ascomycota</taxon>
        <taxon>Pezizomycotina</taxon>
        <taxon>Eurotiomycetes</taxon>
        <taxon>Chaetothyriomycetidae</taxon>
        <taxon>Chaetothyriales</taxon>
        <taxon>Herpotrichiellaceae</taxon>
        <taxon>Cladophialophora</taxon>
    </lineage>
</organism>
<dbReference type="SUPFAM" id="SSF51905">
    <property type="entry name" value="FAD/NAD(P)-binding domain"/>
    <property type="match status" value="2"/>
</dbReference>
<comment type="similarity">
    <text evidence="2">Belongs to the FAD-binding monooxygenase family.</text>
</comment>
<evidence type="ECO:0000313" key="3">
    <source>
        <dbReference type="EMBL" id="KIW99258.1"/>
    </source>
</evidence>
<evidence type="ECO:0000256" key="1">
    <source>
        <dbReference type="ARBA" id="ARBA00001974"/>
    </source>
</evidence>
<dbReference type="Gene3D" id="3.50.50.60">
    <property type="entry name" value="FAD/NAD(P)-binding domain"/>
    <property type="match status" value="2"/>
</dbReference>